<evidence type="ECO:0000313" key="3">
    <source>
        <dbReference type="Proteomes" id="UP000004947"/>
    </source>
</evidence>
<name>A6DTE7_9BACT</name>
<keyword evidence="3" id="KW-1185">Reference proteome</keyword>
<proteinExistence type="predicted"/>
<reference evidence="2 3" key="1">
    <citation type="journal article" date="2010" name="J. Bacteriol.">
        <title>Genome sequence of Lentisphaera araneosa HTCC2155T, the type species of the order Lentisphaerales in the phylum Lentisphaerae.</title>
        <authorList>
            <person name="Thrash J.C."/>
            <person name="Cho J.C."/>
            <person name="Vergin K.L."/>
            <person name="Morris R.M."/>
            <person name="Giovannoni S.J."/>
        </authorList>
    </citation>
    <scope>NUCLEOTIDE SEQUENCE [LARGE SCALE GENOMIC DNA]</scope>
    <source>
        <strain evidence="2 3">HTCC2155</strain>
    </source>
</reference>
<dbReference type="OrthoDB" id="9784808at2"/>
<feature type="domain" description="THAP4-like heme-binding" evidence="1">
    <location>
        <begin position="8"/>
        <end position="182"/>
    </location>
</feature>
<comment type="caution">
    <text evidence="2">The sequence shown here is derived from an EMBL/GenBank/DDBJ whole genome shotgun (WGS) entry which is preliminary data.</text>
</comment>
<dbReference type="RefSeq" id="WP_007281096.1">
    <property type="nucleotide sequence ID" value="NZ_ABCK01000036.1"/>
</dbReference>
<dbReference type="AlphaFoldDB" id="A6DTE7"/>
<evidence type="ECO:0000259" key="1">
    <source>
        <dbReference type="Pfam" id="PF08768"/>
    </source>
</evidence>
<dbReference type="Proteomes" id="UP000004947">
    <property type="component" value="Unassembled WGS sequence"/>
</dbReference>
<dbReference type="SUPFAM" id="SSF50814">
    <property type="entry name" value="Lipocalins"/>
    <property type="match status" value="1"/>
</dbReference>
<dbReference type="STRING" id="313628.LNTAR_02924"/>
<dbReference type="InterPro" id="IPR012674">
    <property type="entry name" value="Calycin"/>
</dbReference>
<protein>
    <submittedName>
        <fullName evidence="2">Probable signal peptide protein</fullName>
    </submittedName>
</protein>
<sequence length="184" mass="20679">MSQKEVNYGPLANFLGVWEGESGVDRAPKPQGDKTTEFYEKITFSPVGDVDNAEEQDLVVVHYHQVVTRKSDGKVYHNQTGYWMWDKGSDEVMFSIAIPRGVCVLANGSCEQGGDVNFKVKAQIDDPAYSILQSKFMQERAKTEAFEIDLNLSADTLSYSQTTFLDIYGRKFEHTDTSSLKKKA</sequence>
<dbReference type="InterPro" id="IPR014878">
    <property type="entry name" value="THAP4-like_heme-bd"/>
</dbReference>
<dbReference type="Gene3D" id="2.40.128.20">
    <property type="match status" value="1"/>
</dbReference>
<organism evidence="2 3">
    <name type="scientific">Lentisphaera araneosa HTCC2155</name>
    <dbReference type="NCBI Taxonomy" id="313628"/>
    <lineage>
        <taxon>Bacteria</taxon>
        <taxon>Pseudomonadati</taxon>
        <taxon>Lentisphaerota</taxon>
        <taxon>Lentisphaeria</taxon>
        <taxon>Lentisphaerales</taxon>
        <taxon>Lentisphaeraceae</taxon>
        <taxon>Lentisphaera</taxon>
    </lineage>
</organism>
<dbReference type="EMBL" id="ABCK01000036">
    <property type="protein sequence ID" value="EDM25127.1"/>
    <property type="molecule type" value="Genomic_DNA"/>
</dbReference>
<dbReference type="eggNOG" id="COG5514">
    <property type="taxonomic scope" value="Bacteria"/>
</dbReference>
<accession>A6DTE7</accession>
<dbReference type="Pfam" id="PF08768">
    <property type="entry name" value="THAP4_heme-bd"/>
    <property type="match status" value="1"/>
</dbReference>
<gene>
    <name evidence="2" type="ORF">LNTAR_02924</name>
</gene>
<evidence type="ECO:0000313" key="2">
    <source>
        <dbReference type="EMBL" id="EDM25127.1"/>
    </source>
</evidence>